<reference evidence="1" key="1">
    <citation type="submission" date="2018-11" db="EMBL/GenBank/DDBJ databases">
        <authorList>
            <consortium name="Genoscope - CEA"/>
            <person name="William W."/>
        </authorList>
    </citation>
    <scope>NUCLEOTIDE SEQUENCE</scope>
</reference>
<proteinExistence type="predicted"/>
<name>A0A3P6EBA1_BRAOL</name>
<accession>A0A3P6EBA1</accession>
<sequence length="45" mass="5381">MKSLFNSLLFSDSLKYDIFVLHDLKNLRTQLYSAVKYFELSYTNN</sequence>
<dbReference type="EMBL" id="LR031877">
    <property type="protein sequence ID" value="VDD41613.1"/>
    <property type="molecule type" value="Genomic_DNA"/>
</dbReference>
<evidence type="ECO:0000313" key="1">
    <source>
        <dbReference type="EMBL" id="VDD41613.1"/>
    </source>
</evidence>
<protein>
    <submittedName>
        <fullName evidence="1">Uncharacterized protein</fullName>
    </submittedName>
</protein>
<gene>
    <name evidence="1" type="ORF">BOLC5T29160H</name>
</gene>
<organism evidence="1">
    <name type="scientific">Brassica oleracea</name>
    <name type="common">Wild cabbage</name>
    <dbReference type="NCBI Taxonomy" id="3712"/>
    <lineage>
        <taxon>Eukaryota</taxon>
        <taxon>Viridiplantae</taxon>
        <taxon>Streptophyta</taxon>
        <taxon>Embryophyta</taxon>
        <taxon>Tracheophyta</taxon>
        <taxon>Spermatophyta</taxon>
        <taxon>Magnoliopsida</taxon>
        <taxon>eudicotyledons</taxon>
        <taxon>Gunneridae</taxon>
        <taxon>Pentapetalae</taxon>
        <taxon>rosids</taxon>
        <taxon>malvids</taxon>
        <taxon>Brassicales</taxon>
        <taxon>Brassicaceae</taxon>
        <taxon>Brassiceae</taxon>
        <taxon>Brassica</taxon>
    </lineage>
</organism>
<dbReference type="AlphaFoldDB" id="A0A3P6EBA1"/>